<evidence type="ECO:0000256" key="2">
    <source>
        <dbReference type="ARBA" id="ARBA00009874"/>
    </source>
</evidence>
<dbReference type="Proteomes" id="UP000243876">
    <property type="component" value="Unassembled WGS sequence"/>
</dbReference>
<dbReference type="Pfam" id="PF04281">
    <property type="entry name" value="Tom22"/>
    <property type="match status" value="1"/>
</dbReference>
<sequence>MYVPIEVKVQEVHDDDAWSSASSDIDDAASDVSDSDFQLAPFDPSQETFSERFYALKDMIPPSTRAAVSDAAATTVGWTKWTASKVGSAAWVITTSALLVGLPLVLSIEGEAALVQQEKEFLAQAYGAPAPAAGAVPAVPQGF</sequence>
<keyword evidence="10" id="KW-0472">Membrane</keyword>
<keyword evidence="3" id="KW-0813">Transport</keyword>
<name>A0A0D6ERU1_SPOSA</name>
<dbReference type="EMBL" id="CENE01000028">
    <property type="protein sequence ID" value="CEQ42516.1"/>
    <property type="molecule type" value="Genomic_DNA"/>
</dbReference>
<evidence type="ECO:0000256" key="9">
    <source>
        <dbReference type="ARBA" id="ARBA00023128"/>
    </source>
</evidence>
<evidence type="ECO:0000256" key="8">
    <source>
        <dbReference type="ARBA" id="ARBA00023010"/>
    </source>
</evidence>
<evidence type="ECO:0000256" key="11">
    <source>
        <dbReference type="ARBA" id="ARBA00023170"/>
    </source>
</evidence>
<dbReference type="AlphaFoldDB" id="A0A0D6ERU1"/>
<dbReference type="InterPro" id="IPR005683">
    <property type="entry name" value="Tom22"/>
</dbReference>
<keyword evidence="7" id="KW-1133">Transmembrane helix</keyword>
<organism evidence="12 13">
    <name type="scientific">Sporidiobolus salmonicolor</name>
    <name type="common">Yeast-like fungus</name>
    <name type="synonym">Sporobolomyces salmonicolor</name>
    <dbReference type="NCBI Taxonomy" id="5005"/>
    <lineage>
        <taxon>Eukaryota</taxon>
        <taxon>Fungi</taxon>
        <taxon>Dikarya</taxon>
        <taxon>Basidiomycota</taxon>
        <taxon>Pucciniomycotina</taxon>
        <taxon>Microbotryomycetes</taxon>
        <taxon>Sporidiobolales</taxon>
        <taxon>Sporidiobolaceae</taxon>
        <taxon>Sporobolomyces</taxon>
    </lineage>
</organism>
<evidence type="ECO:0000256" key="5">
    <source>
        <dbReference type="ARBA" id="ARBA00022787"/>
    </source>
</evidence>
<evidence type="ECO:0000256" key="4">
    <source>
        <dbReference type="ARBA" id="ARBA00022692"/>
    </source>
</evidence>
<evidence type="ECO:0000313" key="12">
    <source>
        <dbReference type="EMBL" id="CEQ42516.1"/>
    </source>
</evidence>
<dbReference type="GO" id="GO:0005741">
    <property type="term" value="C:mitochondrial outer membrane"/>
    <property type="evidence" value="ECO:0007669"/>
    <property type="project" value="UniProtKB-SubCell"/>
</dbReference>
<keyword evidence="8" id="KW-0811">Translocation</keyword>
<proteinExistence type="inferred from homology"/>
<keyword evidence="13" id="KW-1185">Reference proteome</keyword>
<keyword evidence="4" id="KW-0812">Transmembrane</keyword>
<feature type="non-terminal residue" evidence="12">
    <location>
        <position position="1"/>
    </location>
</feature>
<keyword evidence="11" id="KW-0675">Receptor</keyword>
<evidence type="ECO:0000313" key="13">
    <source>
        <dbReference type="Proteomes" id="UP000243876"/>
    </source>
</evidence>
<evidence type="ECO:0000256" key="3">
    <source>
        <dbReference type="ARBA" id="ARBA00022448"/>
    </source>
</evidence>
<keyword evidence="5" id="KW-1000">Mitochondrion outer membrane</keyword>
<evidence type="ECO:0000256" key="1">
    <source>
        <dbReference type="ARBA" id="ARBA00004572"/>
    </source>
</evidence>
<dbReference type="PANTHER" id="PTHR12504:SF0">
    <property type="entry name" value="MITOCHONDRIAL IMPORT RECEPTOR SUBUNIT TOM22 HOMOLOG"/>
    <property type="match status" value="1"/>
</dbReference>
<comment type="subcellular location">
    <subcellularLocation>
        <location evidence="1">Mitochondrion outer membrane</location>
        <topology evidence="1">Single-pass membrane protein</topology>
    </subcellularLocation>
</comment>
<gene>
    <name evidence="12" type="primary">SPOSA6832_04331</name>
</gene>
<dbReference type="PANTHER" id="PTHR12504">
    <property type="entry name" value="MITOCHONDRIAL IMPORT RECEPTOR SUBUNIT TOM22"/>
    <property type="match status" value="1"/>
</dbReference>
<accession>A0A0D6ERU1</accession>
<keyword evidence="9" id="KW-0496">Mitochondrion</keyword>
<evidence type="ECO:0000256" key="6">
    <source>
        <dbReference type="ARBA" id="ARBA00022927"/>
    </source>
</evidence>
<evidence type="ECO:0000256" key="10">
    <source>
        <dbReference type="ARBA" id="ARBA00023136"/>
    </source>
</evidence>
<reference evidence="13" key="1">
    <citation type="submission" date="2015-02" db="EMBL/GenBank/DDBJ databases">
        <authorList>
            <person name="Gon?alves P."/>
        </authorList>
    </citation>
    <scope>NUCLEOTIDE SEQUENCE [LARGE SCALE GENOMIC DNA]</scope>
</reference>
<protein>
    <submittedName>
        <fullName evidence="12">SPOSA6832_04331-mRNA-1:cds</fullName>
    </submittedName>
</protein>
<comment type="similarity">
    <text evidence="2">Belongs to the Tom22 family.</text>
</comment>
<dbReference type="OrthoDB" id="10016939at2759"/>
<dbReference type="CDD" id="cd22884">
    <property type="entry name" value="TOM22"/>
    <property type="match status" value="1"/>
</dbReference>
<keyword evidence="6" id="KW-0653">Protein transport</keyword>
<dbReference type="GO" id="GO:0006886">
    <property type="term" value="P:intracellular protein transport"/>
    <property type="evidence" value="ECO:0007669"/>
    <property type="project" value="InterPro"/>
</dbReference>
<evidence type="ECO:0000256" key="7">
    <source>
        <dbReference type="ARBA" id="ARBA00022989"/>
    </source>
</evidence>